<sequence length="645" mass="71420">MQHSPSNLVPIYQNGVLTWVPASQNMQNPNLAQQTMVPQQMIQRQMMDTVSFQNRAMAMSHGMVPNVTFVSPTQPIPGPMVSQQAMMKGRQVMGRAGPYVQGITAVLGSSLPYGTQMQQHDGGGDTMDNAYSMTNYVVGDPAVKNVGAIGTPVVIRNTGGSQIYNAMDNVAGSHPSQGIIATPDAMHNFAASGRIMEHNMARSAAPQNVAGVMAHNQRNPANMSASYMHAAQNAINLLASQEMKHAMDTKAGHQVPVQRMYPMNQFVGHQSPRGMPTAGHNVAVTPVGYPRAQPMGVGPTHMTNHAQVYLPVNAKVPKANQMPVQLQQNLRGSNMVNESNDMVRRESLAGQMPLNSGSQVNMYMQQVAAMQKPSRAVTPKRPHKPQPSQGKRTNEVDEALIQPNKILFSQDGPVPRSLLKPALTMQTIFAINKKWRFKSPDQMVYFDLGISLTGYCELLDFMRNLHEANATRDEKVRGASQAINKNGQQAPNVSQENISDDHLMSMINNLKNINSTILNSVDKRKMVQWSYPGKNCVVFSDFNTYELQCFFATTSIGKGVNLSLYHSVTCDECPEYIFGKESRKYKVVVERKYEMLLPSQKYNIEIKLRRITDEHEKSFQVTFGVKVHDLIDLITHVLSLVVVTR</sequence>
<evidence type="ECO:0000313" key="2">
    <source>
        <dbReference type="EMBL" id="KAK1442881.1"/>
    </source>
</evidence>
<dbReference type="EMBL" id="JAVEPI010000003">
    <property type="protein sequence ID" value="KAK1442881.1"/>
    <property type="molecule type" value="Genomic_DNA"/>
</dbReference>
<comment type="caution">
    <text evidence="2">The sequence shown here is derived from an EMBL/GenBank/DDBJ whole genome shotgun (WGS) entry which is preliminary data.</text>
</comment>
<evidence type="ECO:0000256" key="1">
    <source>
        <dbReference type="SAM" id="MobiDB-lite"/>
    </source>
</evidence>
<gene>
    <name evidence="2" type="ORF">BgAZ_303990</name>
</gene>
<feature type="region of interest" description="Disordered" evidence="1">
    <location>
        <begin position="373"/>
        <end position="395"/>
    </location>
</feature>
<name>A0AAD8LPL3_BABGI</name>
<accession>A0AAD8LPL3</accession>
<dbReference type="Proteomes" id="UP001230268">
    <property type="component" value="Unassembled WGS sequence"/>
</dbReference>
<reference evidence="2" key="1">
    <citation type="submission" date="2023-08" db="EMBL/GenBank/DDBJ databases">
        <title>Draft sequence of the Babesia gibsoni genome.</title>
        <authorList>
            <person name="Yamagishi J.Y."/>
            <person name="Xuan X.X."/>
        </authorList>
    </citation>
    <scope>NUCLEOTIDE SEQUENCE</scope>
    <source>
        <strain evidence="2">Azabu</strain>
    </source>
</reference>
<organism evidence="2 3">
    <name type="scientific">Babesia gibsoni</name>
    <dbReference type="NCBI Taxonomy" id="33632"/>
    <lineage>
        <taxon>Eukaryota</taxon>
        <taxon>Sar</taxon>
        <taxon>Alveolata</taxon>
        <taxon>Apicomplexa</taxon>
        <taxon>Aconoidasida</taxon>
        <taxon>Piroplasmida</taxon>
        <taxon>Babesiidae</taxon>
        <taxon>Babesia</taxon>
    </lineage>
</organism>
<protein>
    <submittedName>
        <fullName evidence="2">Uncharacterized protein</fullName>
    </submittedName>
</protein>
<dbReference type="AlphaFoldDB" id="A0AAD8LPL3"/>
<keyword evidence="3" id="KW-1185">Reference proteome</keyword>
<evidence type="ECO:0000313" key="3">
    <source>
        <dbReference type="Proteomes" id="UP001230268"/>
    </source>
</evidence>
<proteinExistence type="predicted"/>